<dbReference type="AlphaFoldDB" id="A0AA38W078"/>
<evidence type="ECO:0000256" key="1">
    <source>
        <dbReference type="SAM" id="MobiDB-lite"/>
    </source>
</evidence>
<dbReference type="Pfam" id="PF12146">
    <property type="entry name" value="Hydrolase_4"/>
    <property type="match status" value="1"/>
</dbReference>
<dbReference type="Gene3D" id="3.40.50.1820">
    <property type="entry name" value="alpha/beta hydrolase"/>
    <property type="match status" value="1"/>
</dbReference>
<evidence type="ECO:0000313" key="4">
    <source>
        <dbReference type="EMBL" id="KAJ9164599.1"/>
    </source>
</evidence>
<dbReference type="InterPro" id="IPR050266">
    <property type="entry name" value="AB_hydrolase_sf"/>
</dbReference>
<evidence type="ECO:0000256" key="2">
    <source>
        <dbReference type="SAM" id="Phobius"/>
    </source>
</evidence>
<keyword evidence="5" id="KW-1185">Reference proteome</keyword>
<dbReference type="SUPFAM" id="SSF53474">
    <property type="entry name" value="alpha/beta-Hydrolases"/>
    <property type="match status" value="1"/>
</dbReference>
<accession>A0AA38W078</accession>
<sequence length="402" mass="43412">MASPPTPGLGTTALIASTAAVATIATLSLLRLALYPRHPNKTLKSPLHTVIPSLTPAELDALDYKPDAFPGARDVPTPYGSVRVYEFGDPAGAKVLLLHGISTSCQTLTHVANLLAAAGRRVMLFDLFGRGFSDAPADLPHDARLYVAQALAALASSPLVGWTGDGARVRVVGYSMGGGIAAHFVAGFPGMVESLVLLAPAGMIRPERFGRVANAVFRGGWVPERVLAAVTRRRLQRPIASGVKGGEKEGKGGQEEEEEEELLLGRESDGPVGAALAEAADDNREREPSTKLEVSVLRYVQWMVKHHEGFIPSFMASLRDAPLMGQHEAYRRLTRETNVPVAFLFGRKDTVVDEKGYREDGLAMMGGEERVTWRVVDGGHDFPMTHAREAVEIIEEFWRDSC</sequence>
<dbReference type="Proteomes" id="UP001174691">
    <property type="component" value="Unassembled WGS sequence"/>
</dbReference>
<dbReference type="InterPro" id="IPR029058">
    <property type="entry name" value="AB_hydrolase_fold"/>
</dbReference>
<organism evidence="4 5">
    <name type="scientific">Coniochaeta hoffmannii</name>
    <dbReference type="NCBI Taxonomy" id="91930"/>
    <lineage>
        <taxon>Eukaryota</taxon>
        <taxon>Fungi</taxon>
        <taxon>Dikarya</taxon>
        <taxon>Ascomycota</taxon>
        <taxon>Pezizomycotina</taxon>
        <taxon>Sordariomycetes</taxon>
        <taxon>Sordariomycetidae</taxon>
        <taxon>Coniochaetales</taxon>
        <taxon>Coniochaetaceae</taxon>
        <taxon>Coniochaeta</taxon>
    </lineage>
</organism>
<feature type="compositionally biased region" description="Basic and acidic residues" evidence="1">
    <location>
        <begin position="245"/>
        <end position="254"/>
    </location>
</feature>
<gene>
    <name evidence="4" type="ORF">NKR19_g1227</name>
</gene>
<feature type="region of interest" description="Disordered" evidence="1">
    <location>
        <begin position="240"/>
        <end position="267"/>
    </location>
</feature>
<dbReference type="PRINTS" id="PR00111">
    <property type="entry name" value="ABHYDROLASE"/>
</dbReference>
<evidence type="ECO:0000259" key="3">
    <source>
        <dbReference type="Pfam" id="PF12146"/>
    </source>
</evidence>
<keyword evidence="2" id="KW-1133">Transmembrane helix</keyword>
<dbReference type="InterPro" id="IPR000073">
    <property type="entry name" value="AB_hydrolase_1"/>
</dbReference>
<name>A0AA38W078_9PEZI</name>
<feature type="domain" description="Serine aminopeptidase S33" evidence="3">
    <location>
        <begin position="92"/>
        <end position="357"/>
    </location>
</feature>
<keyword evidence="2" id="KW-0472">Membrane</keyword>
<reference evidence="4" key="1">
    <citation type="submission" date="2022-07" db="EMBL/GenBank/DDBJ databases">
        <title>Fungi with potential for degradation of polypropylene.</title>
        <authorList>
            <person name="Gostincar C."/>
        </authorList>
    </citation>
    <scope>NUCLEOTIDE SEQUENCE</scope>
    <source>
        <strain evidence="4">EXF-13287</strain>
    </source>
</reference>
<dbReference type="PANTHER" id="PTHR43798:SF33">
    <property type="entry name" value="HYDROLASE, PUTATIVE (AFU_ORTHOLOGUE AFUA_2G14860)-RELATED"/>
    <property type="match status" value="1"/>
</dbReference>
<proteinExistence type="predicted"/>
<keyword evidence="2" id="KW-0812">Transmembrane</keyword>
<dbReference type="InterPro" id="IPR022742">
    <property type="entry name" value="Hydrolase_4"/>
</dbReference>
<dbReference type="EMBL" id="JANBVN010000011">
    <property type="protein sequence ID" value="KAJ9164599.1"/>
    <property type="molecule type" value="Genomic_DNA"/>
</dbReference>
<comment type="caution">
    <text evidence="4">The sequence shown here is derived from an EMBL/GenBank/DDBJ whole genome shotgun (WGS) entry which is preliminary data.</text>
</comment>
<feature type="transmembrane region" description="Helical" evidence="2">
    <location>
        <begin position="12"/>
        <end position="34"/>
    </location>
</feature>
<dbReference type="GO" id="GO:0016020">
    <property type="term" value="C:membrane"/>
    <property type="evidence" value="ECO:0007669"/>
    <property type="project" value="TreeGrafter"/>
</dbReference>
<protein>
    <submittedName>
        <fullName evidence="4">Protein phosphatase methylesterase 1</fullName>
    </submittedName>
</protein>
<evidence type="ECO:0000313" key="5">
    <source>
        <dbReference type="Proteomes" id="UP001174691"/>
    </source>
</evidence>
<dbReference type="PANTHER" id="PTHR43798">
    <property type="entry name" value="MONOACYLGLYCEROL LIPASE"/>
    <property type="match status" value="1"/>
</dbReference>